<reference evidence="3 4" key="1">
    <citation type="submission" date="2024-03" db="EMBL/GenBank/DDBJ databases">
        <title>Draft genome sequence of Pseudonocardia nematodicida JCM 31783.</title>
        <authorList>
            <person name="Butdee W."/>
            <person name="Duangmal K."/>
        </authorList>
    </citation>
    <scope>NUCLEOTIDE SEQUENCE [LARGE SCALE GENOMIC DNA]</scope>
    <source>
        <strain evidence="3 4">JCM 31783</strain>
    </source>
</reference>
<dbReference type="InterPro" id="IPR036890">
    <property type="entry name" value="HATPase_C_sf"/>
</dbReference>
<dbReference type="SUPFAM" id="SSF55874">
    <property type="entry name" value="ATPase domain of HSP90 chaperone/DNA topoisomerase II/histidine kinase"/>
    <property type="match status" value="1"/>
</dbReference>
<evidence type="ECO:0000259" key="2">
    <source>
        <dbReference type="Pfam" id="PF13581"/>
    </source>
</evidence>
<dbReference type="Pfam" id="PF13581">
    <property type="entry name" value="HATPase_c_2"/>
    <property type="match status" value="1"/>
</dbReference>
<dbReference type="InterPro" id="IPR003594">
    <property type="entry name" value="HATPase_dom"/>
</dbReference>
<accession>A0ABV1KIX9</accession>
<evidence type="ECO:0000313" key="4">
    <source>
        <dbReference type="Proteomes" id="UP001494902"/>
    </source>
</evidence>
<keyword evidence="4" id="KW-1185">Reference proteome</keyword>
<protein>
    <submittedName>
        <fullName evidence="3">ATP-binding protein</fullName>
    </submittedName>
</protein>
<keyword evidence="3" id="KW-0067">ATP-binding</keyword>
<sequence>MSGRSWLLRVDPVPGACRYARTDLESFLTPLVPEPVVEDAVLVLHELVANGVDHARTPMLLTARVHGDSVRLRVRDGSPVAGRARPYDPRATRGRGLQIVSRLSRAWGVRQHGSGKTTWAELGPATSEAHTPDLHLVVGS</sequence>
<feature type="domain" description="Histidine kinase/HSP90-like ATPase" evidence="2">
    <location>
        <begin position="18"/>
        <end position="119"/>
    </location>
</feature>
<dbReference type="CDD" id="cd16936">
    <property type="entry name" value="HATPase_RsbW-like"/>
    <property type="match status" value="1"/>
</dbReference>
<evidence type="ECO:0000256" key="1">
    <source>
        <dbReference type="ARBA" id="ARBA00022527"/>
    </source>
</evidence>
<keyword evidence="1" id="KW-0808">Transferase</keyword>
<gene>
    <name evidence="3" type="ORF">WIS52_22715</name>
</gene>
<keyword evidence="3" id="KW-0547">Nucleotide-binding</keyword>
<organism evidence="3 4">
    <name type="scientific">Pseudonocardia nematodicida</name>
    <dbReference type="NCBI Taxonomy" id="1206997"/>
    <lineage>
        <taxon>Bacteria</taxon>
        <taxon>Bacillati</taxon>
        <taxon>Actinomycetota</taxon>
        <taxon>Actinomycetes</taxon>
        <taxon>Pseudonocardiales</taxon>
        <taxon>Pseudonocardiaceae</taxon>
        <taxon>Pseudonocardia</taxon>
    </lineage>
</organism>
<dbReference type="EMBL" id="JBEDNQ010000010">
    <property type="protein sequence ID" value="MEQ3553293.1"/>
    <property type="molecule type" value="Genomic_DNA"/>
</dbReference>
<dbReference type="Gene3D" id="3.30.565.10">
    <property type="entry name" value="Histidine kinase-like ATPase, C-terminal domain"/>
    <property type="match status" value="1"/>
</dbReference>
<keyword evidence="1" id="KW-0418">Kinase</keyword>
<keyword evidence="1" id="KW-0723">Serine/threonine-protein kinase</keyword>
<comment type="caution">
    <text evidence="3">The sequence shown here is derived from an EMBL/GenBank/DDBJ whole genome shotgun (WGS) entry which is preliminary data.</text>
</comment>
<dbReference type="InterPro" id="IPR050267">
    <property type="entry name" value="Anti-sigma-factor_SerPK"/>
</dbReference>
<dbReference type="PANTHER" id="PTHR35526">
    <property type="entry name" value="ANTI-SIGMA-F FACTOR RSBW-RELATED"/>
    <property type="match status" value="1"/>
</dbReference>
<dbReference type="RefSeq" id="WP_349300364.1">
    <property type="nucleotide sequence ID" value="NZ_JBEDNQ010000010.1"/>
</dbReference>
<dbReference type="PANTHER" id="PTHR35526:SF3">
    <property type="entry name" value="ANTI-SIGMA-F FACTOR RSBW"/>
    <property type="match status" value="1"/>
</dbReference>
<name>A0ABV1KIX9_9PSEU</name>
<dbReference type="GO" id="GO:0005524">
    <property type="term" value="F:ATP binding"/>
    <property type="evidence" value="ECO:0007669"/>
    <property type="project" value="UniProtKB-KW"/>
</dbReference>
<evidence type="ECO:0000313" key="3">
    <source>
        <dbReference type="EMBL" id="MEQ3553293.1"/>
    </source>
</evidence>
<proteinExistence type="predicted"/>
<dbReference type="Proteomes" id="UP001494902">
    <property type="component" value="Unassembled WGS sequence"/>
</dbReference>